<protein>
    <submittedName>
        <fullName evidence="3">Lysophospholipase L1</fullName>
    </submittedName>
</protein>
<dbReference type="Pfam" id="PF13472">
    <property type="entry name" value="Lipase_GDSL_2"/>
    <property type="match status" value="1"/>
</dbReference>
<evidence type="ECO:0000259" key="1">
    <source>
        <dbReference type="Pfam" id="PF13472"/>
    </source>
</evidence>
<name>A0A1N6W3Z9_9BACI</name>
<evidence type="ECO:0000313" key="4">
    <source>
        <dbReference type="Proteomes" id="UP000186385"/>
    </source>
</evidence>
<dbReference type="EMBL" id="MWSK01000004">
    <property type="protein sequence ID" value="OXS77836.1"/>
    <property type="molecule type" value="Genomic_DNA"/>
</dbReference>
<dbReference type="EMBL" id="FTLX01000004">
    <property type="protein sequence ID" value="SIQ84616.1"/>
    <property type="molecule type" value="Genomic_DNA"/>
</dbReference>
<dbReference type="OrthoDB" id="252349at2"/>
<reference evidence="3 4" key="1">
    <citation type="submission" date="2017-01" db="EMBL/GenBank/DDBJ databases">
        <authorList>
            <person name="Mah S.A."/>
            <person name="Swanson W.J."/>
            <person name="Moy G.W."/>
            <person name="Vacquier V.D."/>
        </authorList>
    </citation>
    <scope>NUCLEOTIDE SEQUENCE [LARGE SCALE GENOMIC DNA]</scope>
    <source>
        <strain evidence="3 4">NIO-1016</strain>
    </source>
</reference>
<evidence type="ECO:0000313" key="3">
    <source>
        <dbReference type="EMBL" id="SIQ84616.1"/>
    </source>
</evidence>
<dbReference type="InterPro" id="IPR036514">
    <property type="entry name" value="SGNH_hydro_sf"/>
</dbReference>
<dbReference type="GO" id="GO:0004622">
    <property type="term" value="F:phosphatidylcholine lysophospholipase activity"/>
    <property type="evidence" value="ECO:0007669"/>
    <property type="project" value="TreeGrafter"/>
</dbReference>
<dbReference type="SUPFAM" id="SSF52266">
    <property type="entry name" value="SGNH hydrolase"/>
    <property type="match status" value="1"/>
</dbReference>
<dbReference type="STRING" id="1017273.SAMN05443094_10458"/>
<reference evidence="2" key="3">
    <citation type="submission" date="2017-03" db="EMBL/GenBank/DDBJ databases">
        <authorList>
            <person name="Dastager S.G."/>
            <person name="Neurgaonkar P.S."/>
            <person name="Dharne M.S."/>
        </authorList>
    </citation>
    <scope>NUCLEOTIDE SEQUENCE</scope>
    <source>
        <strain evidence="2">DSM 25145</strain>
    </source>
</reference>
<proteinExistence type="predicted"/>
<dbReference type="Gene3D" id="3.40.50.1110">
    <property type="entry name" value="SGNH hydrolase"/>
    <property type="match status" value="1"/>
</dbReference>
<reference evidence="5" key="2">
    <citation type="submission" date="2017-03" db="EMBL/GenBank/DDBJ databases">
        <title>Bacillus sp. V-88(T) DSM27956, whole genome shotgun sequencing project.</title>
        <authorList>
            <person name="Dastager S.G."/>
            <person name="Neurgaonkar P.S."/>
            <person name="Dharne M.S."/>
        </authorList>
    </citation>
    <scope>NUCLEOTIDE SEQUENCE [LARGE SCALE GENOMIC DNA]</scope>
    <source>
        <strain evidence="5">DSM 25145</strain>
    </source>
</reference>
<dbReference type="AlphaFoldDB" id="A0A1N6W3Z9"/>
<keyword evidence="5" id="KW-1185">Reference proteome</keyword>
<organism evidence="3 4">
    <name type="scientific">Domibacillus enclensis</name>
    <dbReference type="NCBI Taxonomy" id="1017273"/>
    <lineage>
        <taxon>Bacteria</taxon>
        <taxon>Bacillati</taxon>
        <taxon>Bacillota</taxon>
        <taxon>Bacilli</taxon>
        <taxon>Bacillales</taxon>
        <taxon>Bacillaceae</taxon>
        <taxon>Domibacillus</taxon>
    </lineage>
</organism>
<dbReference type="RefSeq" id="WP_045849123.1">
    <property type="nucleotide sequence ID" value="NZ_FTLX01000004.1"/>
</dbReference>
<dbReference type="Proteomes" id="UP000215545">
    <property type="component" value="Unassembled WGS sequence"/>
</dbReference>
<gene>
    <name evidence="2" type="ORF">B1B05_09525</name>
    <name evidence="3" type="ORF">SAMN05443094_10458</name>
</gene>
<dbReference type="InterPro" id="IPR051532">
    <property type="entry name" value="Ester_Hydrolysis_Enzymes"/>
</dbReference>
<evidence type="ECO:0000313" key="2">
    <source>
        <dbReference type="EMBL" id="OXS77836.1"/>
    </source>
</evidence>
<evidence type="ECO:0000313" key="5">
    <source>
        <dbReference type="Proteomes" id="UP000215545"/>
    </source>
</evidence>
<feature type="domain" description="SGNH hydrolase-type esterase" evidence="1">
    <location>
        <begin position="41"/>
        <end position="226"/>
    </location>
</feature>
<dbReference type="PANTHER" id="PTHR30383:SF27">
    <property type="entry name" value="SPORE GERMINATION LIPASE LIPC"/>
    <property type="match status" value="1"/>
</dbReference>
<dbReference type="PANTHER" id="PTHR30383">
    <property type="entry name" value="THIOESTERASE 1/PROTEASE 1/LYSOPHOSPHOLIPASE L1"/>
    <property type="match status" value="1"/>
</dbReference>
<sequence>MKQGKGKALIVAALVAVSLFFWLNHEKKEAGVSSAGKEMVALGDSLTYGVGDKTGHGYAENLEEVLNKENDVPLKVYNYGIPGQQTDGLLQQLRETDVKKTLANAEYFTIFIGTNDLIKSNGGDLNPLYEDRITRGEEDYRNNLHHILSIIQEENPQAPVLFLGLYNPYPDSKEIEGVITEWNELSRKIVSQYPNVKFIATDGLLKEKSTDYFSDELHPNSKGYELITKKIIEEYHF</sequence>
<dbReference type="Proteomes" id="UP000186385">
    <property type="component" value="Unassembled WGS sequence"/>
</dbReference>
<dbReference type="InterPro" id="IPR013830">
    <property type="entry name" value="SGNH_hydro"/>
</dbReference>
<accession>A0A1N6W3Z9</accession>